<dbReference type="InterPro" id="IPR011659">
    <property type="entry name" value="WD40"/>
</dbReference>
<sequence>MTLTSPARPNDPRSEDRWLVSRRSVLAGAGAAGAVAGMDLAARPALATPRTDAAAAQAAGADVRLGAGTNFGVRLSPDGTRIAHDALGVLWVGSSSGGTLRRLTSDYDDIAQPDWSPDGKLIAYQGYREGNFDLWTIRPDGSGRRRLTSGPADHREPRWSPDGRYLAFSSDVRGSYGIYTYDTRTGRIAVVTQTDAEEYEPTWSPDGKRIAFVVAKTKIEAVTVASGARTTLVEGRKGDEISQPQFTPDGATVVYHLFRAGQNSLMRGDAPLVEGRPSTPSA</sequence>
<dbReference type="Pfam" id="PF07676">
    <property type="entry name" value="PD40"/>
    <property type="match status" value="3"/>
</dbReference>
<evidence type="ECO:0000313" key="2">
    <source>
        <dbReference type="EMBL" id="GMA41404.1"/>
    </source>
</evidence>
<dbReference type="EMBL" id="BSUO01000001">
    <property type="protein sequence ID" value="GMA41404.1"/>
    <property type="molecule type" value="Genomic_DNA"/>
</dbReference>
<dbReference type="PANTHER" id="PTHR36842">
    <property type="entry name" value="PROTEIN TOLB HOMOLOG"/>
    <property type="match status" value="1"/>
</dbReference>
<dbReference type="InterPro" id="IPR011042">
    <property type="entry name" value="6-blade_b-propeller_TolB-like"/>
</dbReference>
<protein>
    <recommendedName>
        <fullName evidence="4">WD40 repeat protein</fullName>
    </recommendedName>
</protein>
<keyword evidence="3" id="KW-1185">Reference proteome</keyword>
<gene>
    <name evidence="2" type="ORF">GCM10025883_34490</name>
</gene>
<organism evidence="2 3">
    <name type="scientific">Mobilicoccus caccae</name>
    <dbReference type="NCBI Taxonomy" id="1859295"/>
    <lineage>
        <taxon>Bacteria</taxon>
        <taxon>Bacillati</taxon>
        <taxon>Actinomycetota</taxon>
        <taxon>Actinomycetes</taxon>
        <taxon>Micrococcales</taxon>
        <taxon>Dermatophilaceae</taxon>
        <taxon>Mobilicoccus</taxon>
    </lineage>
</organism>
<evidence type="ECO:0008006" key="4">
    <source>
        <dbReference type="Google" id="ProtNLM"/>
    </source>
</evidence>
<reference evidence="3" key="1">
    <citation type="journal article" date="2019" name="Int. J. Syst. Evol. Microbiol.">
        <title>The Global Catalogue of Microorganisms (GCM) 10K type strain sequencing project: providing services to taxonomists for standard genome sequencing and annotation.</title>
        <authorList>
            <consortium name="The Broad Institute Genomics Platform"/>
            <consortium name="The Broad Institute Genome Sequencing Center for Infectious Disease"/>
            <person name="Wu L."/>
            <person name="Ma J."/>
        </authorList>
    </citation>
    <scope>NUCLEOTIDE SEQUENCE [LARGE SCALE GENOMIC DNA]</scope>
    <source>
        <strain evidence="3">NBRC 113072</strain>
    </source>
</reference>
<proteinExistence type="inferred from homology"/>
<evidence type="ECO:0000313" key="3">
    <source>
        <dbReference type="Proteomes" id="UP001157126"/>
    </source>
</evidence>
<dbReference type="Gene3D" id="2.120.10.30">
    <property type="entry name" value="TolB, C-terminal domain"/>
    <property type="match status" value="1"/>
</dbReference>
<dbReference type="RefSeq" id="WP_284304953.1">
    <property type="nucleotide sequence ID" value="NZ_BSUO01000001.1"/>
</dbReference>
<comment type="caution">
    <text evidence="2">The sequence shown here is derived from an EMBL/GenBank/DDBJ whole genome shotgun (WGS) entry which is preliminary data.</text>
</comment>
<accession>A0ABQ6IV97</accession>
<evidence type="ECO:0000256" key="1">
    <source>
        <dbReference type="ARBA" id="ARBA00009820"/>
    </source>
</evidence>
<comment type="similarity">
    <text evidence="1">Belongs to the TolB family.</text>
</comment>
<dbReference type="Proteomes" id="UP001157126">
    <property type="component" value="Unassembled WGS sequence"/>
</dbReference>
<dbReference type="InterPro" id="IPR006311">
    <property type="entry name" value="TAT_signal"/>
</dbReference>
<dbReference type="PROSITE" id="PS51318">
    <property type="entry name" value="TAT"/>
    <property type="match status" value="1"/>
</dbReference>
<name>A0ABQ6IV97_9MICO</name>
<dbReference type="SUPFAM" id="SSF69304">
    <property type="entry name" value="Tricorn protease N-terminal domain"/>
    <property type="match status" value="1"/>
</dbReference>